<feature type="transmembrane region" description="Helical" evidence="1">
    <location>
        <begin position="6"/>
        <end position="28"/>
    </location>
</feature>
<keyword evidence="1" id="KW-0812">Transmembrane</keyword>
<keyword evidence="1" id="KW-0472">Membrane</keyword>
<dbReference type="AlphaFoldDB" id="A0A1T4QMX0"/>
<gene>
    <name evidence="2" type="ORF">SAMN02745116_02248</name>
</gene>
<feature type="transmembrane region" description="Helical" evidence="1">
    <location>
        <begin position="49"/>
        <end position="72"/>
    </location>
</feature>
<sequence length="80" mass="9396">MVNTYYGLDALGRIITHFIFIYLAFWSLQSMKLENLFKPNIQFNGQIRFVYFFLAIMLGYTASSFFQELLLLTKNLLLGL</sequence>
<dbReference type="EMBL" id="FUXI01000031">
    <property type="protein sequence ID" value="SKA04967.1"/>
    <property type="molecule type" value="Genomic_DNA"/>
</dbReference>
<evidence type="ECO:0000313" key="2">
    <source>
        <dbReference type="EMBL" id="SKA04967.1"/>
    </source>
</evidence>
<protein>
    <submittedName>
        <fullName evidence="2">Conserved hypothetical integral membrane protein</fullName>
    </submittedName>
</protein>
<dbReference type="Proteomes" id="UP000190328">
    <property type="component" value="Unassembled WGS sequence"/>
</dbReference>
<dbReference type="NCBIfam" id="TIGR02327">
    <property type="entry name" value="int_mem_ywzB"/>
    <property type="match status" value="1"/>
</dbReference>
<dbReference type="STRING" id="263852.SAMN02745116_02248"/>
<accession>A0A1T4QMX0</accession>
<keyword evidence="1" id="KW-1133">Transmembrane helix</keyword>
<dbReference type="Pfam" id="PF06612">
    <property type="entry name" value="DUF1146"/>
    <property type="match status" value="1"/>
</dbReference>
<evidence type="ECO:0000256" key="1">
    <source>
        <dbReference type="SAM" id="Phobius"/>
    </source>
</evidence>
<reference evidence="2 3" key="1">
    <citation type="submission" date="2017-02" db="EMBL/GenBank/DDBJ databases">
        <authorList>
            <person name="Peterson S.W."/>
        </authorList>
    </citation>
    <scope>NUCLEOTIDE SEQUENCE [LARGE SCALE GENOMIC DNA]</scope>
    <source>
        <strain evidence="2 3">ATCC BAA-1030</strain>
    </source>
</reference>
<dbReference type="OrthoDB" id="1651016at2"/>
<proteinExistence type="predicted"/>
<dbReference type="InterPro" id="IPR009526">
    <property type="entry name" value="DUF1146"/>
</dbReference>
<organism evidence="2 3">
    <name type="scientific">Pilibacter termitis</name>
    <dbReference type="NCBI Taxonomy" id="263852"/>
    <lineage>
        <taxon>Bacteria</taxon>
        <taxon>Bacillati</taxon>
        <taxon>Bacillota</taxon>
        <taxon>Bacilli</taxon>
        <taxon>Lactobacillales</taxon>
        <taxon>Enterococcaceae</taxon>
        <taxon>Pilibacter</taxon>
    </lineage>
</organism>
<name>A0A1T4QMX0_9ENTE</name>
<dbReference type="RefSeq" id="WP_078808149.1">
    <property type="nucleotide sequence ID" value="NZ_FUXI01000031.1"/>
</dbReference>
<evidence type="ECO:0000313" key="3">
    <source>
        <dbReference type="Proteomes" id="UP000190328"/>
    </source>
</evidence>
<keyword evidence="3" id="KW-1185">Reference proteome</keyword>